<name>A0A0B6Y8R8_9EUPU</name>
<evidence type="ECO:0000313" key="1">
    <source>
        <dbReference type="EMBL" id="CEK52727.1"/>
    </source>
</evidence>
<sequence length="100" mass="10893">DDCLSSNEVLCVAPLSNTSEILSEKTSCLSNSSDTYFPSQKLPQESEDFEITLLETSPGSKTKETVNCTMRPSITSSSEVFLSKETVSDSHHTSPILVNM</sequence>
<feature type="non-terminal residue" evidence="1">
    <location>
        <position position="1"/>
    </location>
</feature>
<feature type="non-terminal residue" evidence="1">
    <location>
        <position position="100"/>
    </location>
</feature>
<dbReference type="EMBL" id="HACG01005862">
    <property type="protein sequence ID" value="CEK52727.1"/>
    <property type="molecule type" value="Transcribed_RNA"/>
</dbReference>
<organism evidence="1">
    <name type="scientific">Arion vulgaris</name>
    <dbReference type="NCBI Taxonomy" id="1028688"/>
    <lineage>
        <taxon>Eukaryota</taxon>
        <taxon>Metazoa</taxon>
        <taxon>Spiralia</taxon>
        <taxon>Lophotrochozoa</taxon>
        <taxon>Mollusca</taxon>
        <taxon>Gastropoda</taxon>
        <taxon>Heterobranchia</taxon>
        <taxon>Euthyneura</taxon>
        <taxon>Panpulmonata</taxon>
        <taxon>Eupulmonata</taxon>
        <taxon>Stylommatophora</taxon>
        <taxon>Helicina</taxon>
        <taxon>Arionoidea</taxon>
        <taxon>Arionidae</taxon>
        <taxon>Arion</taxon>
    </lineage>
</organism>
<gene>
    <name evidence="1" type="primary">ORF17828</name>
</gene>
<protein>
    <submittedName>
        <fullName evidence="1">Uncharacterized protein</fullName>
    </submittedName>
</protein>
<dbReference type="AlphaFoldDB" id="A0A0B6Y8R8"/>
<reference evidence="1" key="1">
    <citation type="submission" date="2014-12" db="EMBL/GenBank/DDBJ databases">
        <title>Insight into the proteome of Arion vulgaris.</title>
        <authorList>
            <person name="Aradska J."/>
            <person name="Bulat T."/>
            <person name="Smidak R."/>
            <person name="Sarate P."/>
            <person name="Gangsoo J."/>
            <person name="Sialana F."/>
            <person name="Bilban M."/>
            <person name="Lubec G."/>
        </authorList>
    </citation>
    <scope>NUCLEOTIDE SEQUENCE</scope>
    <source>
        <tissue evidence="1">Skin</tissue>
    </source>
</reference>
<accession>A0A0B6Y8R8</accession>
<proteinExistence type="predicted"/>